<dbReference type="InterPro" id="IPR003661">
    <property type="entry name" value="HisK_dim/P_dom"/>
</dbReference>
<evidence type="ECO:0000256" key="1">
    <source>
        <dbReference type="ARBA" id="ARBA00000085"/>
    </source>
</evidence>
<dbReference type="PANTHER" id="PTHR43065">
    <property type="entry name" value="SENSOR HISTIDINE KINASE"/>
    <property type="match status" value="1"/>
</dbReference>
<dbReference type="Proteomes" id="UP000186308">
    <property type="component" value="Unassembled WGS sequence"/>
</dbReference>
<dbReference type="InterPro" id="IPR005467">
    <property type="entry name" value="His_kinase_dom"/>
</dbReference>
<dbReference type="OrthoDB" id="1931120at2"/>
<protein>
    <recommendedName>
        <fullName evidence="2">histidine kinase</fullName>
        <ecNumber evidence="2">2.7.13.3</ecNumber>
    </recommendedName>
</protein>
<dbReference type="EC" id="2.7.13.3" evidence="2"/>
<evidence type="ECO:0000259" key="4">
    <source>
        <dbReference type="PROSITE" id="PS50109"/>
    </source>
</evidence>
<comment type="caution">
    <text evidence="5">The sequence shown here is derived from an EMBL/GenBank/DDBJ whole genome shotgun (WGS) entry which is preliminary data.</text>
</comment>
<dbReference type="AlphaFoldDB" id="A0A8G2CK09"/>
<dbReference type="GO" id="GO:0000155">
    <property type="term" value="F:phosphorelay sensor kinase activity"/>
    <property type="evidence" value="ECO:0007669"/>
    <property type="project" value="InterPro"/>
</dbReference>
<dbReference type="SUPFAM" id="SSF55874">
    <property type="entry name" value="ATPase domain of HSP90 chaperone/DNA topoisomerase II/histidine kinase"/>
    <property type="match status" value="1"/>
</dbReference>
<comment type="catalytic activity">
    <reaction evidence="1">
        <text>ATP + protein L-histidine = ADP + protein N-phospho-L-histidine.</text>
        <dbReference type="EC" id="2.7.13.3"/>
    </reaction>
</comment>
<gene>
    <name evidence="5" type="ORF">SAMN05421828_107101</name>
</gene>
<dbReference type="InterPro" id="IPR003594">
    <property type="entry name" value="HATPase_dom"/>
</dbReference>
<organism evidence="5 6">
    <name type="scientific">Acidiphilium rubrum</name>
    <dbReference type="NCBI Taxonomy" id="526"/>
    <lineage>
        <taxon>Bacteria</taxon>
        <taxon>Pseudomonadati</taxon>
        <taxon>Pseudomonadota</taxon>
        <taxon>Alphaproteobacteria</taxon>
        <taxon>Acetobacterales</taxon>
        <taxon>Acidocellaceae</taxon>
        <taxon>Acidiphilium</taxon>
    </lineage>
</organism>
<evidence type="ECO:0000256" key="3">
    <source>
        <dbReference type="ARBA" id="ARBA00022553"/>
    </source>
</evidence>
<dbReference type="EMBL" id="FTNE01000007">
    <property type="protein sequence ID" value="SIQ64704.1"/>
    <property type="molecule type" value="Genomic_DNA"/>
</dbReference>
<evidence type="ECO:0000256" key="2">
    <source>
        <dbReference type="ARBA" id="ARBA00012438"/>
    </source>
</evidence>
<keyword evidence="3" id="KW-0597">Phosphoprotein</keyword>
<evidence type="ECO:0000313" key="6">
    <source>
        <dbReference type="Proteomes" id="UP000186308"/>
    </source>
</evidence>
<dbReference type="InterPro" id="IPR036890">
    <property type="entry name" value="HATPase_C_sf"/>
</dbReference>
<dbReference type="SMART" id="SM00388">
    <property type="entry name" value="HisKA"/>
    <property type="match status" value="1"/>
</dbReference>
<dbReference type="Gene3D" id="3.30.565.10">
    <property type="entry name" value="Histidine kinase-like ATPase, C-terminal domain"/>
    <property type="match status" value="1"/>
</dbReference>
<keyword evidence="5" id="KW-0808">Transferase</keyword>
<sequence>MIGVAALISGALMIGTAGGYALARRRADRGYRQLAALLLGLRDGDYTLRAIAARGALGAAFAAVNALADALMGTRRAGIESDALLGKLLGAVDLAIIVIGPRGTIIGGNDAAGTLLGTDAEFLTGLHPEPLGIAPWLDPNGPTRFDTALPGGTGPWHVRRVRFRRGGRDHLVLVASDLSRALRDEERRVWRGLIRVLSHETGNSLGPIQATAEALQRHAADPRQMRDGLALIERRTRSLAGFIRRYADLARLPPPMPEPAALGPLLHRIAALETRVPIRTAIGPTNETMLDPAQIEQALINLIRNAADAALEAGGAVDITLEIAAPHIRIAIIDEGRGLPQTENLFVPGFTTKPGGSGIGLVLAREIIEAHGGTLHLSNRPDRPGAQALITLPG</sequence>
<dbReference type="InterPro" id="IPR035965">
    <property type="entry name" value="PAS-like_dom_sf"/>
</dbReference>
<dbReference type="PRINTS" id="PR00344">
    <property type="entry name" value="BCTRLSENSOR"/>
</dbReference>
<dbReference type="InterPro" id="IPR004358">
    <property type="entry name" value="Sig_transdc_His_kin-like_C"/>
</dbReference>
<dbReference type="PANTHER" id="PTHR43065:SF51">
    <property type="entry name" value="HISTIDINE KINASE"/>
    <property type="match status" value="1"/>
</dbReference>
<dbReference type="PROSITE" id="PS50109">
    <property type="entry name" value="HIS_KIN"/>
    <property type="match status" value="1"/>
</dbReference>
<keyword evidence="6" id="KW-1185">Reference proteome</keyword>
<reference evidence="5 6" key="1">
    <citation type="submission" date="2017-01" db="EMBL/GenBank/DDBJ databases">
        <authorList>
            <person name="Varghese N."/>
            <person name="Submissions S."/>
        </authorList>
    </citation>
    <scope>NUCLEOTIDE SEQUENCE [LARGE SCALE GENOMIC DNA]</scope>
    <source>
        <strain evidence="5 6">ATCC 35905</strain>
    </source>
</reference>
<feature type="domain" description="Histidine kinase" evidence="4">
    <location>
        <begin position="196"/>
        <end position="394"/>
    </location>
</feature>
<proteinExistence type="predicted"/>
<evidence type="ECO:0000313" key="5">
    <source>
        <dbReference type="EMBL" id="SIQ64704.1"/>
    </source>
</evidence>
<dbReference type="SUPFAM" id="SSF47384">
    <property type="entry name" value="Homodimeric domain of signal transducing histidine kinase"/>
    <property type="match status" value="1"/>
</dbReference>
<name>A0A8G2CK09_ACIRU</name>
<dbReference type="SMART" id="SM00387">
    <property type="entry name" value="HATPase_c"/>
    <property type="match status" value="1"/>
</dbReference>
<dbReference type="Pfam" id="PF02518">
    <property type="entry name" value="HATPase_c"/>
    <property type="match status" value="1"/>
</dbReference>
<accession>A0A8G2CK09</accession>
<dbReference type="SUPFAM" id="SSF55785">
    <property type="entry name" value="PYP-like sensor domain (PAS domain)"/>
    <property type="match status" value="1"/>
</dbReference>
<dbReference type="InterPro" id="IPR036097">
    <property type="entry name" value="HisK_dim/P_sf"/>
</dbReference>
<keyword evidence="5" id="KW-0418">Kinase</keyword>
<dbReference type="RefSeq" id="WP_051657180.1">
    <property type="nucleotide sequence ID" value="NZ_FTNE01000007.1"/>
</dbReference>